<accession>A0A8K0KXW5</accession>
<gene>
    <name evidence="1" type="ORF">KVT40_007871</name>
</gene>
<dbReference type="AlphaFoldDB" id="A0A8K0KXW5"/>
<comment type="caution">
    <text evidence="1">The sequence shown here is derived from an EMBL/GenBank/DDBJ whole genome shotgun (WGS) entry which is preliminary data.</text>
</comment>
<sequence length="246" mass="28589">MIVEMPVEVMDIIMKHLTRSIDTSGYELQMARNPSDISLKELRKAAREARTKYDYVKNRDHAAVFNTNFAFQSKGGWAAKSEYRQTCPSDIINLAMTCGAISNPYPFGSINMGRGLEAMTLQLHGIPWRIQSILTREDRWNEIDEFLKVWIRLECPFRIKIYFPRLEVKRTVNRVSIWLDLEELRLLRVLGGIPESTFDYRRYAGLLKHDKGNLKIEDYLLPEYAYLLTKDNPILPAISAEDEPQD</sequence>
<evidence type="ECO:0000313" key="2">
    <source>
        <dbReference type="Proteomes" id="UP000809789"/>
    </source>
</evidence>
<protein>
    <submittedName>
        <fullName evidence="1">Uncharacterized protein</fullName>
    </submittedName>
</protein>
<name>A0A8K0KXW5_9PEZI</name>
<organism evidence="1 2">
    <name type="scientific">Elsinoe batatas</name>
    <dbReference type="NCBI Taxonomy" id="2601811"/>
    <lineage>
        <taxon>Eukaryota</taxon>
        <taxon>Fungi</taxon>
        <taxon>Dikarya</taxon>
        <taxon>Ascomycota</taxon>
        <taxon>Pezizomycotina</taxon>
        <taxon>Dothideomycetes</taxon>
        <taxon>Dothideomycetidae</taxon>
        <taxon>Myriangiales</taxon>
        <taxon>Elsinoaceae</taxon>
        <taxon>Elsinoe</taxon>
    </lineage>
</organism>
<keyword evidence="2" id="KW-1185">Reference proteome</keyword>
<dbReference type="OrthoDB" id="10520096at2759"/>
<evidence type="ECO:0000313" key="1">
    <source>
        <dbReference type="EMBL" id="KAG8624804.1"/>
    </source>
</evidence>
<dbReference type="EMBL" id="JAESVG020000009">
    <property type="protein sequence ID" value="KAG8624804.1"/>
    <property type="molecule type" value="Genomic_DNA"/>
</dbReference>
<proteinExistence type="predicted"/>
<reference evidence="1" key="1">
    <citation type="submission" date="2021-07" db="EMBL/GenBank/DDBJ databases">
        <title>Elsinoe batatas strain:CRI-CJ2 Genome sequencing and assembly.</title>
        <authorList>
            <person name="Huang L."/>
        </authorList>
    </citation>
    <scope>NUCLEOTIDE SEQUENCE</scope>
    <source>
        <strain evidence="1">CRI-CJ2</strain>
    </source>
</reference>
<dbReference type="Proteomes" id="UP000809789">
    <property type="component" value="Unassembled WGS sequence"/>
</dbReference>